<sequence>MSAQEKLNAQMCFQLYTGARLMQRMYRPYFDEWGITYPQYLVLLCLWEKDQQSIAELGALLDLDSGTLSPLLKRMEKSELVNRKIDQSDYRRVLFSLTPQAKRLQVKAEEMLSEIESGVGIAQPDVEAVRRVIDKINPAAS</sequence>
<dbReference type="GO" id="GO:0003677">
    <property type="term" value="F:DNA binding"/>
    <property type="evidence" value="ECO:0007669"/>
    <property type="project" value="UniProtKB-KW"/>
</dbReference>
<dbReference type="Proteomes" id="UP001183619">
    <property type="component" value="Unassembled WGS sequence"/>
</dbReference>
<dbReference type="SUPFAM" id="SSF46785">
    <property type="entry name" value="Winged helix' DNA-binding domain"/>
    <property type="match status" value="1"/>
</dbReference>
<proteinExistence type="predicted"/>
<accession>A0ABU2B7S9</accession>
<organism evidence="3 4">
    <name type="scientific">Corynebacterium felinum</name>
    <dbReference type="NCBI Taxonomy" id="131318"/>
    <lineage>
        <taxon>Bacteria</taxon>
        <taxon>Bacillati</taxon>
        <taxon>Actinomycetota</taxon>
        <taxon>Actinomycetes</taxon>
        <taxon>Mycobacteriales</taxon>
        <taxon>Corynebacteriaceae</taxon>
        <taxon>Corynebacterium</taxon>
    </lineage>
</organism>
<dbReference type="EMBL" id="JAVDYF010000001">
    <property type="protein sequence ID" value="MDR7354341.1"/>
    <property type="molecule type" value="Genomic_DNA"/>
</dbReference>
<evidence type="ECO:0000313" key="4">
    <source>
        <dbReference type="Proteomes" id="UP001183619"/>
    </source>
</evidence>
<keyword evidence="4" id="KW-1185">Reference proteome</keyword>
<comment type="subcellular location">
    <subcellularLocation>
        <location evidence="1">Cytoplasm</location>
    </subcellularLocation>
</comment>
<name>A0ABU2B7S9_9CORY</name>
<protein>
    <submittedName>
        <fullName evidence="3">DNA-binding MarR family transcriptional regulator</fullName>
    </submittedName>
</protein>
<dbReference type="InterPro" id="IPR036388">
    <property type="entry name" value="WH-like_DNA-bd_sf"/>
</dbReference>
<reference evidence="3 4" key="1">
    <citation type="submission" date="2023-07" db="EMBL/GenBank/DDBJ databases">
        <title>Sequencing the genomes of 1000 actinobacteria strains.</title>
        <authorList>
            <person name="Klenk H.-P."/>
        </authorList>
    </citation>
    <scope>NUCLEOTIDE SEQUENCE [LARGE SCALE GENOMIC DNA]</scope>
    <source>
        <strain evidence="3 4">DSM 44508</strain>
    </source>
</reference>
<dbReference type="Gene3D" id="1.10.10.10">
    <property type="entry name" value="Winged helix-like DNA-binding domain superfamily/Winged helix DNA-binding domain"/>
    <property type="match status" value="1"/>
</dbReference>
<feature type="domain" description="HTH marR-type" evidence="2">
    <location>
        <begin position="8"/>
        <end position="138"/>
    </location>
</feature>
<keyword evidence="3" id="KW-0238">DNA-binding</keyword>
<gene>
    <name evidence="3" type="ORF">J2S37_000879</name>
</gene>
<evidence type="ECO:0000256" key="1">
    <source>
        <dbReference type="ARBA" id="ARBA00004496"/>
    </source>
</evidence>
<dbReference type="PANTHER" id="PTHR33164:SF5">
    <property type="entry name" value="ORGANIC HYDROPEROXIDE RESISTANCE TRANSCRIPTIONAL REGULATOR"/>
    <property type="match status" value="1"/>
</dbReference>
<dbReference type="PANTHER" id="PTHR33164">
    <property type="entry name" value="TRANSCRIPTIONAL REGULATOR, MARR FAMILY"/>
    <property type="match status" value="1"/>
</dbReference>
<dbReference type="PROSITE" id="PS50995">
    <property type="entry name" value="HTH_MARR_2"/>
    <property type="match status" value="1"/>
</dbReference>
<comment type="caution">
    <text evidence="3">The sequence shown here is derived from an EMBL/GenBank/DDBJ whole genome shotgun (WGS) entry which is preliminary data.</text>
</comment>
<dbReference type="RefSeq" id="WP_277103473.1">
    <property type="nucleotide sequence ID" value="NZ_BAAAJS010000079.1"/>
</dbReference>
<dbReference type="InterPro" id="IPR036390">
    <property type="entry name" value="WH_DNA-bd_sf"/>
</dbReference>
<dbReference type="InterPro" id="IPR000835">
    <property type="entry name" value="HTH_MarR-typ"/>
</dbReference>
<dbReference type="SMART" id="SM00347">
    <property type="entry name" value="HTH_MARR"/>
    <property type="match status" value="1"/>
</dbReference>
<dbReference type="Pfam" id="PF01047">
    <property type="entry name" value="MarR"/>
    <property type="match status" value="1"/>
</dbReference>
<evidence type="ECO:0000313" key="3">
    <source>
        <dbReference type="EMBL" id="MDR7354341.1"/>
    </source>
</evidence>
<evidence type="ECO:0000259" key="2">
    <source>
        <dbReference type="PROSITE" id="PS50995"/>
    </source>
</evidence>
<dbReference type="InterPro" id="IPR039422">
    <property type="entry name" value="MarR/SlyA-like"/>
</dbReference>